<proteinExistence type="predicted"/>
<keyword evidence="2" id="KW-1185">Reference proteome</keyword>
<evidence type="ECO:0000313" key="1">
    <source>
        <dbReference type="EMBL" id="CAJ2649419.1"/>
    </source>
</evidence>
<evidence type="ECO:0000313" key="2">
    <source>
        <dbReference type="Proteomes" id="UP001177021"/>
    </source>
</evidence>
<dbReference type="EMBL" id="CASHSV030000109">
    <property type="protein sequence ID" value="CAJ2649419.1"/>
    <property type="molecule type" value="Genomic_DNA"/>
</dbReference>
<comment type="caution">
    <text evidence="1">The sequence shown here is derived from an EMBL/GenBank/DDBJ whole genome shotgun (WGS) entry which is preliminary data.</text>
</comment>
<reference evidence="1" key="1">
    <citation type="submission" date="2023-10" db="EMBL/GenBank/DDBJ databases">
        <authorList>
            <person name="Rodriguez Cubillos JULIANA M."/>
            <person name="De Vega J."/>
        </authorList>
    </citation>
    <scope>NUCLEOTIDE SEQUENCE</scope>
</reference>
<sequence>MVKATTLLHKAMEYETTTNGGILSEETKASTSVNIYMRRLLRVIQTQFQFAPIHVKDLD</sequence>
<protein>
    <submittedName>
        <fullName evidence="1">Uncharacterized protein</fullName>
    </submittedName>
</protein>
<gene>
    <name evidence="1" type="ORF">MILVUS5_LOCUS17522</name>
</gene>
<organism evidence="1 2">
    <name type="scientific">Trifolium pratense</name>
    <name type="common">Red clover</name>
    <dbReference type="NCBI Taxonomy" id="57577"/>
    <lineage>
        <taxon>Eukaryota</taxon>
        <taxon>Viridiplantae</taxon>
        <taxon>Streptophyta</taxon>
        <taxon>Embryophyta</taxon>
        <taxon>Tracheophyta</taxon>
        <taxon>Spermatophyta</taxon>
        <taxon>Magnoliopsida</taxon>
        <taxon>eudicotyledons</taxon>
        <taxon>Gunneridae</taxon>
        <taxon>Pentapetalae</taxon>
        <taxon>rosids</taxon>
        <taxon>fabids</taxon>
        <taxon>Fabales</taxon>
        <taxon>Fabaceae</taxon>
        <taxon>Papilionoideae</taxon>
        <taxon>50 kb inversion clade</taxon>
        <taxon>NPAAA clade</taxon>
        <taxon>Hologalegina</taxon>
        <taxon>IRL clade</taxon>
        <taxon>Trifolieae</taxon>
        <taxon>Trifolium</taxon>
    </lineage>
</organism>
<dbReference type="Proteomes" id="UP001177021">
    <property type="component" value="Unassembled WGS sequence"/>
</dbReference>
<accession>A0ACB0JZM1</accession>
<name>A0ACB0JZM1_TRIPR</name>